<dbReference type="InterPro" id="IPR025886">
    <property type="entry name" value="PP2-like"/>
</dbReference>
<name>A0AA42B1B1_PAPNU</name>
<protein>
    <submittedName>
        <fullName evidence="1">Uncharacterized protein</fullName>
    </submittedName>
</protein>
<dbReference type="SUPFAM" id="SSF81383">
    <property type="entry name" value="F-box domain"/>
    <property type="match status" value="1"/>
</dbReference>
<dbReference type="AlphaFoldDB" id="A0AA42B1B1"/>
<dbReference type="InterPro" id="IPR036047">
    <property type="entry name" value="F-box-like_dom_sf"/>
</dbReference>
<reference evidence="1" key="1">
    <citation type="submission" date="2022-03" db="EMBL/GenBank/DDBJ databases">
        <title>A functionally conserved STORR gene fusion in Papaver species that diverged 16.8 million years ago.</title>
        <authorList>
            <person name="Catania T."/>
        </authorList>
    </citation>
    <scope>NUCLEOTIDE SEQUENCE</scope>
    <source>
        <strain evidence="1">S-191538</strain>
    </source>
</reference>
<dbReference type="PANTHER" id="PTHR32278">
    <property type="entry name" value="F-BOX DOMAIN-CONTAINING PROTEIN"/>
    <property type="match status" value="1"/>
</dbReference>
<dbReference type="CDD" id="cd22162">
    <property type="entry name" value="F-box_AtSKIP3-like"/>
    <property type="match status" value="1"/>
</dbReference>
<dbReference type="EMBL" id="JAJJMA010295447">
    <property type="protein sequence ID" value="MCL7047655.1"/>
    <property type="molecule type" value="Genomic_DNA"/>
</dbReference>
<comment type="caution">
    <text evidence="1">The sequence shown here is derived from an EMBL/GenBank/DDBJ whole genome shotgun (WGS) entry which is preliminary data.</text>
</comment>
<dbReference type="PANTHER" id="PTHR32278:SF111">
    <property type="entry name" value="F-BOX PROTEIN PP2-B12-RELATED"/>
    <property type="match status" value="1"/>
</dbReference>
<keyword evidence="2" id="KW-1185">Reference proteome</keyword>
<organism evidence="1 2">
    <name type="scientific">Papaver nudicaule</name>
    <name type="common">Iceland poppy</name>
    <dbReference type="NCBI Taxonomy" id="74823"/>
    <lineage>
        <taxon>Eukaryota</taxon>
        <taxon>Viridiplantae</taxon>
        <taxon>Streptophyta</taxon>
        <taxon>Embryophyta</taxon>
        <taxon>Tracheophyta</taxon>
        <taxon>Spermatophyta</taxon>
        <taxon>Magnoliopsida</taxon>
        <taxon>Ranunculales</taxon>
        <taxon>Papaveraceae</taxon>
        <taxon>Papaveroideae</taxon>
        <taxon>Papaver</taxon>
    </lineage>
</organism>
<accession>A0AA42B1B1</accession>
<sequence length="309" mass="34302">MGKHVKKACFKNLLEGCVSAILSLTSPRDACRSCLVSSLFKSAAESDGVWEKFLPSGYREIISRSSSYSGINFPSSKKQLYFRLVNDPLLIDGDHKSFALEKLSGKKCFMIGARDIHIVWGQTPKYWRYTDFPGSRFSEVAELLAVCWFEFFGSLETRLLSLKTVYSVYLVLKFAEGAYGFDHPPTEAVIKVVGGGGGSNSGSIGARPIYLLDRRQQELQDAPPSGTGLIRRRLGHMLGPVPSRREGYFPKERNDGWMEIEMGQFYNDGGEEEDSGQGGEVQFSLTEIKSGLWKAGVIIQGVEIRPKAD</sequence>
<dbReference type="Proteomes" id="UP001177140">
    <property type="component" value="Unassembled WGS sequence"/>
</dbReference>
<evidence type="ECO:0000313" key="1">
    <source>
        <dbReference type="EMBL" id="MCL7047655.1"/>
    </source>
</evidence>
<dbReference type="Pfam" id="PF14299">
    <property type="entry name" value="PP2"/>
    <property type="match status" value="1"/>
</dbReference>
<proteinExistence type="predicted"/>
<evidence type="ECO:0000313" key="2">
    <source>
        <dbReference type="Proteomes" id="UP001177140"/>
    </source>
</evidence>
<gene>
    <name evidence="1" type="ORF">MKW94_019946</name>
</gene>